<protein>
    <recommendedName>
        <fullName evidence="1">AB hydrolase-1 domain-containing protein</fullName>
    </recommendedName>
</protein>
<dbReference type="PANTHER" id="PTHR43798">
    <property type="entry name" value="MONOACYLGLYCEROL LIPASE"/>
    <property type="match status" value="1"/>
</dbReference>
<dbReference type="OrthoDB" id="2086224at2"/>
<dbReference type="InterPro" id="IPR029058">
    <property type="entry name" value="AB_hydrolase_fold"/>
</dbReference>
<dbReference type="Pfam" id="PF00561">
    <property type="entry name" value="Abhydrolase_1"/>
    <property type="match status" value="1"/>
</dbReference>
<sequence length="333" mass="36585">MNSVSGVARINDAILAELDDMRARYMATPLANIDHSKLAKWRPKFTLWRCLQPLMEIQVGLKRRVEQVGDHKICYWAGGNSAGPVLVLLHGFGSSKENWSFLAAKLRRDYYLLIPDLAGFGDSDFNPDADYRMAAQADRIAQWLKQLGVEKAHVAGSSMGGAIAAQLASRHAQLVDTLCLMNAAGVPGRHLTQMESGIAAGVNYLAPTRARDTYLVFAIALHRRQRMLGMLLGFFMAGVMSHRKVVNDFIFSQLIDSLKDTYLNLGAINAPTLVLWGDSDQVLDVSCADQFCEQISGAKAMILPSVGHLPMLEAPTLTARVLGDFWRAGTRVI</sequence>
<feature type="domain" description="AB hydrolase-1" evidence="1">
    <location>
        <begin position="84"/>
        <end position="183"/>
    </location>
</feature>
<accession>A0A2S4HGV4</accession>
<dbReference type="PANTHER" id="PTHR43798:SF33">
    <property type="entry name" value="HYDROLASE, PUTATIVE (AFU_ORTHOLOGUE AFUA_2G14860)-RELATED"/>
    <property type="match status" value="1"/>
</dbReference>
<evidence type="ECO:0000313" key="2">
    <source>
        <dbReference type="EMBL" id="POP53232.1"/>
    </source>
</evidence>
<organism evidence="2 3">
    <name type="scientific">Zhongshania marina</name>
    <dbReference type="NCBI Taxonomy" id="2304603"/>
    <lineage>
        <taxon>Bacteria</taxon>
        <taxon>Pseudomonadati</taxon>
        <taxon>Pseudomonadota</taxon>
        <taxon>Gammaproteobacteria</taxon>
        <taxon>Cellvibrionales</taxon>
        <taxon>Spongiibacteraceae</taxon>
        <taxon>Zhongshania</taxon>
    </lineage>
</organism>
<dbReference type="PRINTS" id="PR00111">
    <property type="entry name" value="ABHYDROLASE"/>
</dbReference>
<dbReference type="Proteomes" id="UP000237222">
    <property type="component" value="Unassembled WGS sequence"/>
</dbReference>
<dbReference type="RefSeq" id="WP_103684175.1">
    <property type="nucleotide sequence ID" value="NZ_PQGG01000019.1"/>
</dbReference>
<name>A0A2S4HGV4_9GAMM</name>
<dbReference type="AlphaFoldDB" id="A0A2S4HGV4"/>
<dbReference type="GO" id="GO:0016020">
    <property type="term" value="C:membrane"/>
    <property type="evidence" value="ECO:0007669"/>
    <property type="project" value="TreeGrafter"/>
</dbReference>
<proteinExistence type="predicted"/>
<dbReference type="InterPro" id="IPR050266">
    <property type="entry name" value="AB_hydrolase_sf"/>
</dbReference>
<dbReference type="EMBL" id="PQGG01000019">
    <property type="protein sequence ID" value="POP53232.1"/>
    <property type="molecule type" value="Genomic_DNA"/>
</dbReference>
<dbReference type="InterPro" id="IPR000073">
    <property type="entry name" value="AB_hydrolase_1"/>
</dbReference>
<evidence type="ECO:0000259" key="1">
    <source>
        <dbReference type="Pfam" id="PF00561"/>
    </source>
</evidence>
<gene>
    <name evidence="2" type="ORF">C0068_09125</name>
</gene>
<evidence type="ECO:0000313" key="3">
    <source>
        <dbReference type="Proteomes" id="UP000237222"/>
    </source>
</evidence>
<comment type="caution">
    <text evidence="2">The sequence shown here is derived from an EMBL/GenBank/DDBJ whole genome shotgun (WGS) entry which is preliminary data.</text>
</comment>
<reference evidence="2" key="1">
    <citation type="submission" date="2018-01" db="EMBL/GenBank/DDBJ databases">
        <authorList>
            <person name="Yu X.-D."/>
        </authorList>
    </citation>
    <scope>NUCLEOTIDE SEQUENCE</scope>
    <source>
        <strain evidence="2">ZX-21</strain>
    </source>
</reference>
<dbReference type="Gene3D" id="3.40.50.1820">
    <property type="entry name" value="alpha/beta hydrolase"/>
    <property type="match status" value="1"/>
</dbReference>
<dbReference type="SUPFAM" id="SSF53474">
    <property type="entry name" value="alpha/beta-Hydrolases"/>
    <property type="match status" value="1"/>
</dbReference>